<dbReference type="EMBL" id="JACAZI010000018">
    <property type="protein sequence ID" value="KAF7341140.1"/>
    <property type="molecule type" value="Genomic_DNA"/>
</dbReference>
<protein>
    <recommendedName>
        <fullName evidence="4">Transmembrane protein</fullName>
    </recommendedName>
</protein>
<dbReference type="CDD" id="cd12087">
    <property type="entry name" value="TM_EGFR-like"/>
    <property type="match status" value="1"/>
</dbReference>
<keyword evidence="3" id="KW-1185">Reference proteome</keyword>
<evidence type="ECO:0000256" key="1">
    <source>
        <dbReference type="SAM" id="Phobius"/>
    </source>
</evidence>
<evidence type="ECO:0000313" key="2">
    <source>
        <dbReference type="EMBL" id="KAF7341140.1"/>
    </source>
</evidence>
<proteinExistence type="predicted"/>
<name>A0A8H7CKP4_9AGAR</name>
<dbReference type="OrthoDB" id="3065097at2759"/>
<keyword evidence="1" id="KW-1133">Transmembrane helix</keyword>
<dbReference type="Proteomes" id="UP000620124">
    <property type="component" value="Unassembled WGS sequence"/>
</dbReference>
<feature type="transmembrane region" description="Helical" evidence="1">
    <location>
        <begin position="215"/>
        <end position="237"/>
    </location>
</feature>
<evidence type="ECO:0000313" key="3">
    <source>
        <dbReference type="Proteomes" id="UP000620124"/>
    </source>
</evidence>
<sequence length="377" mass="40368">MDVDSCWPMSGQLCRRQVGKLCRPVMPTRVLESSTPTCVIFSPLPPSSLLIPSFFSTVHDPPTLFFRLQFNMPIVHYRPRVPAAAAVVPPATTKVVVPTTPLPPTKVRTSTRVVVSTARAAATTKVVPVLPTTTHIIATTPTVALTTTQPLTTSSSLISSSTIPLITSTTTTPRTTPVKTAVKATSVAFSSSPAAALASPSTSVSPTSGVSGGTIAAGVIGGLVGIAVTSIVVAFVLRRWHRNRSRSRESMNFDAKNFRRSAVMLESSPPPLPPDFGSRTSVRSVPMAMDYRHHQTSMVAHHYPYMHAQAMHSPYTPDTPSYGSSPDYHIPPNPFYVPPRSQGYPPEMHRQGSGGGLPGAAPPHYHYENHEDAYGGM</sequence>
<evidence type="ECO:0008006" key="4">
    <source>
        <dbReference type="Google" id="ProtNLM"/>
    </source>
</evidence>
<keyword evidence="1" id="KW-0812">Transmembrane</keyword>
<reference evidence="2" key="1">
    <citation type="submission" date="2020-05" db="EMBL/GenBank/DDBJ databases">
        <title>Mycena genomes resolve the evolution of fungal bioluminescence.</title>
        <authorList>
            <person name="Tsai I.J."/>
        </authorList>
    </citation>
    <scope>NUCLEOTIDE SEQUENCE</scope>
    <source>
        <strain evidence="2">CCC161011</strain>
    </source>
</reference>
<keyword evidence="1" id="KW-0472">Membrane</keyword>
<accession>A0A8H7CKP4</accession>
<organism evidence="2 3">
    <name type="scientific">Mycena venus</name>
    <dbReference type="NCBI Taxonomy" id="2733690"/>
    <lineage>
        <taxon>Eukaryota</taxon>
        <taxon>Fungi</taxon>
        <taxon>Dikarya</taxon>
        <taxon>Basidiomycota</taxon>
        <taxon>Agaricomycotina</taxon>
        <taxon>Agaricomycetes</taxon>
        <taxon>Agaricomycetidae</taxon>
        <taxon>Agaricales</taxon>
        <taxon>Marasmiineae</taxon>
        <taxon>Mycenaceae</taxon>
        <taxon>Mycena</taxon>
    </lineage>
</organism>
<comment type="caution">
    <text evidence="2">The sequence shown here is derived from an EMBL/GenBank/DDBJ whole genome shotgun (WGS) entry which is preliminary data.</text>
</comment>
<dbReference type="AlphaFoldDB" id="A0A8H7CKP4"/>
<gene>
    <name evidence="2" type="ORF">MVEN_01848600</name>
</gene>